<comment type="caution">
    <text evidence="1">The sequence shown here is derived from an EMBL/GenBank/DDBJ whole genome shotgun (WGS) entry which is preliminary data.</text>
</comment>
<evidence type="ECO:0000313" key="2">
    <source>
        <dbReference type="Proteomes" id="UP001595711"/>
    </source>
</evidence>
<gene>
    <name evidence="1" type="ORF">ACFOOQ_19420</name>
</gene>
<proteinExistence type="predicted"/>
<dbReference type="RefSeq" id="WP_379729320.1">
    <property type="nucleotide sequence ID" value="NZ_JBHRYJ010000005.1"/>
</dbReference>
<evidence type="ECO:0000313" key="1">
    <source>
        <dbReference type="EMBL" id="MFC3677731.1"/>
    </source>
</evidence>
<accession>A0ABV7VMG5</accession>
<keyword evidence="2" id="KW-1185">Reference proteome</keyword>
<evidence type="ECO:0008006" key="3">
    <source>
        <dbReference type="Google" id="ProtNLM"/>
    </source>
</evidence>
<sequence>MPADAKIKPLKRVIHPIEIDTTALDVVVLDENSAASNAAKVQAEAHWRWFGTPEFYAFDNGPDFCAIRWN</sequence>
<dbReference type="Proteomes" id="UP001595711">
    <property type="component" value="Unassembled WGS sequence"/>
</dbReference>
<protein>
    <recommendedName>
        <fullName evidence="3">Transposase</fullName>
    </recommendedName>
</protein>
<name>A0ABV7VMG5_9PROT</name>
<reference evidence="2" key="1">
    <citation type="journal article" date="2019" name="Int. J. Syst. Evol. Microbiol.">
        <title>The Global Catalogue of Microorganisms (GCM) 10K type strain sequencing project: providing services to taxonomists for standard genome sequencing and annotation.</title>
        <authorList>
            <consortium name="The Broad Institute Genomics Platform"/>
            <consortium name="The Broad Institute Genome Sequencing Center for Infectious Disease"/>
            <person name="Wu L."/>
            <person name="Ma J."/>
        </authorList>
    </citation>
    <scope>NUCLEOTIDE SEQUENCE [LARGE SCALE GENOMIC DNA]</scope>
    <source>
        <strain evidence="2">KCTC 42182</strain>
    </source>
</reference>
<organism evidence="1 2">
    <name type="scientific">Ferrovibrio xuzhouensis</name>
    <dbReference type="NCBI Taxonomy" id="1576914"/>
    <lineage>
        <taxon>Bacteria</taxon>
        <taxon>Pseudomonadati</taxon>
        <taxon>Pseudomonadota</taxon>
        <taxon>Alphaproteobacteria</taxon>
        <taxon>Rhodospirillales</taxon>
        <taxon>Rhodospirillaceae</taxon>
        <taxon>Ferrovibrio</taxon>
    </lineage>
</organism>
<dbReference type="EMBL" id="JBHRYJ010000005">
    <property type="protein sequence ID" value="MFC3677731.1"/>
    <property type="molecule type" value="Genomic_DNA"/>
</dbReference>